<reference evidence="1 2" key="1">
    <citation type="submission" date="2017-01" db="EMBL/GenBank/DDBJ databases">
        <authorList>
            <person name="Mah S.A."/>
            <person name="Swanson W.J."/>
            <person name="Moy G.W."/>
            <person name="Vacquier V.D."/>
        </authorList>
    </citation>
    <scope>NUCLEOTIDE SEQUENCE [LARGE SCALE GENOMIC DNA]</scope>
    <source>
        <strain evidence="1 2">DSM 18014</strain>
    </source>
</reference>
<accession>A0A1N7JQT2</accession>
<dbReference type="AlphaFoldDB" id="A0A1N7JQT2"/>
<organism evidence="1 2">
    <name type="scientific">Chryseobacterium gambrini</name>
    <dbReference type="NCBI Taxonomy" id="373672"/>
    <lineage>
        <taxon>Bacteria</taxon>
        <taxon>Pseudomonadati</taxon>
        <taxon>Bacteroidota</taxon>
        <taxon>Flavobacteriia</taxon>
        <taxon>Flavobacteriales</taxon>
        <taxon>Weeksellaceae</taxon>
        <taxon>Chryseobacterium group</taxon>
        <taxon>Chryseobacterium</taxon>
    </lineage>
</organism>
<sequence>MLHADQMEVHVIYVFKLKFTSENKTLNCKFIIK</sequence>
<name>A0A1N7JQT2_9FLAO</name>
<dbReference type="Proteomes" id="UP000185781">
    <property type="component" value="Unassembled WGS sequence"/>
</dbReference>
<evidence type="ECO:0000313" key="2">
    <source>
        <dbReference type="Proteomes" id="UP000185781"/>
    </source>
</evidence>
<evidence type="ECO:0000313" key="1">
    <source>
        <dbReference type="EMBL" id="SIS51709.1"/>
    </source>
</evidence>
<dbReference type="EMBL" id="FTOV01000001">
    <property type="protein sequence ID" value="SIS51709.1"/>
    <property type="molecule type" value="Genomic_DNA"/>
</dbReference>
<proteinExistence type="predicted"/>
<protein>
    <submittedName>
        <fullName evidence="1">Uncharacterized protein</fullName>
    </submittedName>
</protein>
<gene>
    <name evidence="1" type="ORF">SAMN05421785_10156</name>
</gene>